<dbReference type="InterPro" id="IPR043175">
    <property type="entry name" value="CAPZB_N"/>
</dbReference>
<reference evidence="8" key="1">
    <citation type="submission" date="2016-10" db="EMBL/GenBank/DDBJ databases">
        <authorList>
            <person name="Benchimol M."/>
            <person name="Almeida L.G."/>
            <person name="Vasconcelos A.T."/>
            <person name="Perreira-Neves A."/>
            <person name="Rosa I.A."/>
            <person name="Tasca T."/>
            <person name="Bogo M.R."/>
            <person name="de Souza W."/>
        </authorList>
    </citation>
    <scope>NUCLEOTIDE SEQUENCE [LARGE SCALE GENOMIC DNA]</scope>
    <source>
        <strain evidence="8">K</strain>
    </source>
</reference>
<evidence type="ECO:0000256" key="6">
    <source>
        <dbReference type="ARBA" id="ARBA00023212"/>
    </source>
</evidence>
<dbReference type="GO" id="GO:0030036">
    <property type="term" value="P:actin cytoskeleton organization"/>
    <property type="evidence" value="ECO:0007669"/>
    <property type="project" value="InterPro"/>
</dbReference>
<dbReference type="Pfam" id="PF01115">
    <property type="entry name" value="F_actin_cap_B"/>
    <property type="match status" value="1"/>
</dbReference>
<keyword evidence="3 7" id="KW-0117">Actin capping</keyword>
<dbReference type="InterPro" id="IPR037282">
    <property type="entry name" value="CapZ_alpha/beta"/>
</dbReference>
<organism evidence="8 9">
    <name type="scientific">Tritrichomonas foetus</name>
    <dbReference type="NCBI Taxonomy" id="1144522"/>
    <lineage>
        <taxon>Eukaryota</taxon>
        <taxon>Metamonada</taxon>
        <taxon>Parabasalia</taxon>
        <taxon>Tritrichomonadida</taxon>
        <taxon>Tritrichomonadidae</taxon>
        <taxon>Tritrichomonas</taxon>
    </lineage>
</organism>
<comment type="similarity">
    <text evidence="2 7">Belongs to the F-actin-capping protein beta subunit family.</text>
</comment>
<evidence type="ECO:0000256" key="1">
    <source>
        <dbReference type="ARBA" id="ARBA00004245"/>
    </source>
</evidence>
<dbReference type="EMBL" id="MLAK01001009">
    <property type="protein sequence ID" value="OHS99344.1"/>
    <property type="molecule type" value="Genomic_DNA"/>
</dbReference>
<dbReference type="GO" id="GO:0051015">
    <property type="term" value="F:actin filament binding"/>
    <property type="evidence" value="ECO:0007669"/>
    <property type="project" value="TreeGrafter"/>
</dbReference>
<dbReference type="InterPro" id="IPR019771">
    <property type="entry name" value="F-actin_capping_bsu_CS"/>
</dbReference>
<dbReference type="Gene3D" id="3.90.1150.210">
    <property type="entry name" value="F-actin capping protein, beta subunit"/>
    <property type="match status" value="1"/>
</dbReference>
<evidence type="ECO:0000313" key="8">
    <source>
        <dbReference type="EMBL" id="OHS99344.1"/>
    </source>
</evidence>
<sequence>MTYSSKEEAGRDLLRHVDPKHVEDRMYDIIHIEPSVTESLLETVDVPLKVGTDEFGIRYIQCDYNRDGDSFRSPKTNKYYPPLKDGLQLPENLREMEIMANKGFSTYLRHYFDRGTCSVYCWEVDDAAFGVGVFILKDNDDVKFGSDINGSISCTDVCEVRLIDEAKQLFQYTLVSSTIVDISWKCPSFGAPEAPVSMNGSMNDQHVKTARAQSNIEHLVTIGEMVESSSDRFVEKIRQIYVSKMEEILSYMKSNPNGISADALAVHAKAFQNP</sequence>
<keyword evidence="5 7" id="KW-0009">Actin-binding</keyword>
<dbReference type="GO" id="GO:0005737">
    <property type="term" value="C:cytoplasm"/>
    <property type="evidence" value="ECO:0007669"/>
    <property type="project" value="InterPro"/>
</dbReference>
<dbReference type="PANTHER" id="PTHR10619:SF0">
    <property type="entry name" value="F-ACTIN-CAPPING PROTEIN SUBUNIT BETA ISOFORMS 1 AND 2"/>
    <property type="match status" value="1"/>
</dbReference>
<dbReference type="PANTHER" id="PTHR10619">
    <property type="entry name" value="F-ACTIN-CAPPING PROTEIN SUBUNIT BETA"/>
    <property type="match status" value="1"/>
</dbReference>
<dbReference type="VEuPathDB" id="TrichDB:TRFO_34194"/>
<comment type="caution">
    <text evidence="8">The sequence shown here is derived from an EMBL/GenBank/DDBJ whole genome shotgun (WGS) entry which is preliminary data.</text>
</comment>
<evidence type="ECO:0000256" key="3">
    <source>
        <dbReference type="ARBA" id="ARBA00022467"/>
    </source>
</evidence>
<dbReference type="AlphaFoldDB" id="A0A1J4JJL0"/>
<comment type="subunit">
    <text evidence="7">Heterodimer of an alpha and a beta subunit.</text>
</comment>
<keyword evidence="9" id="KW-1185">Reference proteome</keyword>
<evidence type="ECO:0000256" key="4">
    <source>
        <dbReference type="ARBA" id="ARBA00022490"/>
    </source>
</evidence>
<protein>
    <recommendedName>
        <fullName evidence="7">F-actin-capping protein subunit beta</fullName>
    </recommendedName>
</protein>
<dbReference type="InterPro" id="IPR001698">
    <property type="entry name" value="CAPZB"/>
</dbReference>
<dbReference type="OrthoDB" id="9979678at2759"/>
<comment type="subcellular location">
    <subcellularLocation>
        <location evidence="1 7">Cytoplasm</location>
        <location evidence="1 7">Cytoskeleton</location>
    </subcellularLocation>
</comment>
<comment type="function">
    <text evidence="7">F-actin-capping proteins bind in a Ca(2+)-independent manner to the fast growing ends of actin filaments (barbed end) thereby blocking the exchange of subunits at these ends. Unlike other capping proteins (such as gelsolin and severin), these proteins do not sever actin filaments.</text>
</comment>
<dbReference type="GeneID" id="94844234"/>
<name>A0A1J4JJL0_9EUKA</name>
<dbReference type="GO" id="GO:0051016">
    <property type="term" value="P:barbed-end actin filament capping"/>
    <property type="evidence" value="ECO:0007669"/>
    <property type="project" value="UniProtKB-UniRule"/>
</dbReference>
<dbReference type="Proteomes" id="UP000179807">
    <property type="component" value="Unassembled WGS sequence"/>
</dbReference>
<dbReference type="RefSeq" id="XP_068352481.1">
    <property type="nucleotide sequence ID" value="XM_068509530.1"/>
</dbReference>
<gene>
    <name evidence="8" type="ORF">TRFO_34194</name>
</gene>
<evidence type="ECO:0000256" key="2">
    <source>
        <dbReference type="ARBA" id="ARBA00006039"/>
    </source>
</evidence>
<evidence type="ECO:0000256" key="7">
    <source>
        <dbReference type="RuleBase" id="RU365078"/>
    </source>
</evidence>
<dbReference type="GO" id="GO:0008290">
    <property type="term" value="C:F-actin capping protein complex"/>
    <property type="evidence" value="ECO:0007669"/>
    <property type="project" value="UniProtKB-UniRule"/>
</dbReference>
<keyword evidence="6 7" id="KW-0206">Cytoskeleton</keyword>
<keyword evidence="4 7" id="KW-0963">Cytoplasm</keyword>
<proteinExistence type="inferred from homology"/>
<dbReference type="PRINTS" id="PR00192">
    <property type="entry name" value="FACTINCAPB"/>
</dbReference>
<evidence type="ECO:0000313" key="9">
    <source>
        <dbReference type="Proteomes" id="UP000179807"/>
    </source>
</evidence>
<dbReference type="InterPro" id="IPR042276">
    <property type="entry name" value="CapZ_alpha/beta_2"/>
</dbReference>
<dbReference type="GO" id="GO:0000902">
    <property type="term" value="P:cell morphogenesis"/>
    <property type="evidence" value="ECO:0007669"/>
    <property type="project" value="TreeGrafter"/>
</dbReference>
<evidence type="ECO:0000256" key="5">
    <source>
        <dbReference type="ARBA" id="ARBA00023203"/>
    </source>
</evidence>
<dbReference type="Gene3D" id="1.20.58.570">
    <property type="match status" value="1"/>
</dbReference>
<dbReference type="SUPFAM" id="SSF90096">
    <property type="entry name" value="Subunits of heterodimeric actin filament capping protein Capz"/>
    <property type="match status" value="1"/>
</dbReference>
<dbReference type="PROSITE" id="PS00231">
    <property type="entry name" value="F_ACTIN_CAPPING_BETA"/>
    <property type="match status" value="1"/>
</dbReference>
<accession>A0A1J4JJL0</accession>